<evidence type="ECO:0000256" key="2">
    <source>
        <dbReference type="ARBA" id="ARBA00022525"/>
    </source>
</evidence>
<feature type="chain" id="PRO_5044024818" description="Lipocalin/cytosolic fatty-acid binding domain-containing protein" evidence="5">
    <location>
        <begin position="23"/>
        <end position="212"/>
    </location>
</feature>
<sequence>MNLWLSSLFLVAGLFLSSSALSAEECQPLTTPLSLADPSMLYGRSNFIMGYTDNEIHNDILKKTQSMWMNNTPSSNNTIIMSKETHLNGTCVSETVNATIDGNTGSISYAGNSFTFQILPGLDGFLVINGRFTFRNKQGRMLNLIKLYSNVTVDEVKVRSIYLMAKGTTLKDEPEESDLEHFKKQASCLGFSKEPDFIYDDENGFCAEGKGA</sequence>
<comment type="caution">
    <text evidence="6">The sequence shown here is derived from an EMBL/GenBank/DDBJ whole genome shotgun (WGS) entry which is preliminary data.</text>
</comment>
<protein>
    <recommendedName>
        <fullName evidence="8">Lipocalin/cytosolic fatty-acid binding domain-containing protein</fullName>
    </recommendedName>
</protein>
<keyword evidence="2" id="KW-0964">Secreted</keyword>
<accession>A0AAW1FE54</accession>
<keyword evidence="3 5" id="KW-0732">Signal</keyword>
<dbReference type="Gene3D" id="2.40.128.20">
    <property type="match status" value="1"/>
</dbReference>
<dbReference type="GO" id="GO:0005576">
    <property type="term" value="C:extracellular region"/>
    <property type="evidence" value="ECO:0007669"/>
    <property type="project" value="UniProtKB-SubCell"/>
</dbReference>
<evidence type="ECO:0000313" key="6">
    <source>
        <dbReference type="EMBL" id="KAK9532365.1"/>
    </source>
</evidence>
<evidence type="ECO:0000313" key="7">
    <source>
        <dbReference type="Proteomes" id="UP001488805"/>
    </source>
</evidence>
<proteinExistence type="predicted"/>
<feature type="signal peptide" evidence="5">
    <location>
        <begin position="1"/>
        <end position="22"/>
    </location>
</feature>
<dbReference type="Proteomes" id="UP001488805">
    <property type="component" value="Unassembled WGS sequence"/>
</dbReference>
<evidence type="ECO:0000256" key="4">
    <source>
        <dbReference type="ARBA" id="ARBA00023180"/>
    </source>
</evidence>
<dbReference type="SUPFAM" id="SSF50814">
    <property type="entry name" value="Lipocalins"/>
    <property type="match status" value="1"/>
</dbReference>
<comment type="subcellular location">
    <subcellularLocation>
        <location evidence="1">Secreted</location>
    </subcellularLocation>
</comment>
<dbReference type="InterPro" id="IPR012674">
    <property type="entry name" value="Calycin"/>
</dbReference>
<name>A0AAW1FE54_ZOAVI</name>
<dbReference type="AlphaFoldDB" id="A0AAW1FE54"/>
<gene>
    <name evidence="6" type="ORF">VZT92_009752</name>
</gene>
<keyword evidence="7" id="KW-1185">Reference proteome</keyword>
<evidence type="ECO:0000256" key="1">
    <source>
        <dbReference type="ARBA" id="ARBA00004613"/>
    </source>
</evidence>
<dbReference type="PANTHER" id="PTHR11967">
    <property type="entry name" value="ALPHA-1-ACID GLYCOPROTEIN"/>
    <property type="match status" value="1"/>
</dbReference>
<reference evidence="6 7" key="1">
    <citation type="journal article" date="2024" name="Genome Biol. Evol.">
        <title>Chromosome-level genome assembly of the viviparous eelpout Zoarces viviparus.</title>
        <authorList>
            <person name="Fuhrmann N."/>
            <person name="Brasseur M.V."/>
            <person name="Bakowski C.E."/>
            <person name="Podsiadlowski L."/>
            <person name="Prost S."/>
            <person name="Krehenwinkel H."/>
            <person name="Mayer C."/>
        </authorList>
    </citation>
    <scope>NUCLEOTIDE SEQUENCE [LARGE SCALE GENOMIC DNA]</scope>
    <source>
        <strain evidence="6">NO-MEL_2022_Ind0_liver</strain>
    </source>
</reference>
<keyword evidence="4" id="KW-0325">Glycoprotein</keyword>
<dbReference type="EMBL" id="JBCEZU010000078">
    <property type="protein sequence ID" value="KAK9532365.1"/>
    <property type="molecule type" value="Genomic_DNA"/>
</dbReference>
<organism evidence="6 7">
    <name type="scientific">Zoarces viviparus</name>
    <name type="common">Viviparous eelpout</name>
    <name type="synonym">Blennius viviparus</name>
    <dbReference type="NCBI Taxonomy" id="48416"/>
    <lineage>
        <taxon>Eukaryota</taxon>
        <taxon>Metazoa</taxon>
        <taxon>Chordata</taxon>
        <taxon>Craniata</taxon>
        <taxon>Vertebrata</taxon>
        <taxon>Euteleostomi</taxon>
        <taxon>Actinopterygii</taxon>
        <taxon>Neopterygii</taxon>
        <taxon>Teleostei</taxon>
        <taxon>Neoteleostei</taxon>
        <taxon>Acanthomorphata</taxon>
        <taxon>Eupercaria</taxon>
        <taxon>Perciformes</taxon>
        <taxon>Cottioidei</taxon>
        <taxon>Zoarcales</taxon>
        <taxon>Zoarcidae</taxon>
        <taxon>Zoarcinae</taxon>
        <taxon>Zoarces</taxon>
    </lineage>
</organism>
<evidence type="ECO:0008006" key="8">
    <source>
        <dbReference type="Google" id="ProtNLM"/>
    </source>
</evidence>
<evidence type="ECO:0000256" key="3">
    <source>
        <dbReference type="ARBA" id="ARBA00022729"/>
    </source>
</evidence>
<dbReference type="CDD" id="cd19415">
    <property type="entry name" value="lipocalin_ApoM_AGP"/>
    <property type="match status" value="1"/>
</dbReference>
<evidence type="ECO:0000256" key="5">
    <source>
        <dbReference type="SAM" id="SignalP"/>
    </source>
</evidence>
<dbReference type="PANTHER" id="PTHR11967:SF2">
    <property type="entry name" value="ALPHA-1-ACID GLYCOPROTEIN 1"/>
    <property type="match status" value="1"/>
</dbReference>